<feature type="transmembrane region" description="Helical" evidence="1">
    <location>
        <begin position="390"/>
        <end position="415"/>
    </location>
</feature>
<feature type="transmembrane region" description="Helical" evidence="1">
    <location>
        <begin position="435"/>
        <end position="455"/>
    </location>
</feature>
<accession>A0AAW7Z4Q1</accession>
<dbReference type="PANTHER" id="PTHR32063">
    <property type="match status" value="1"/>
</dbReference>
<feature type="transmembrane region" description="Helical" evidence="1">
    <location>
        <begin position="917"/>
        <end position="942"/>
    </location>
</feature>
<dbReference type="InterPro" id="IPR027463">
    <property type="entry name" value="AcrB_DN_DC_subdom"/>
</dbReference>
<dbReference type="AlphaFoldDB" id="A0AAW7Z4Q1"/>
<feature type="transmembrane region" description="Helical" evidence="1">
    <location>
        <begin position="461"/>
        <end position="480"/>
    </location>
</feature>
<dbReference type="SUPFAM" id="SSF82866">
    <property type="entry name" value="Multidrug efflux transporter AcrB transmembrane domain"/>
    <property type="match status" value="2"/>
</dbReference>
<dbReference type="PANTHER" id="PTHR32063:SF33">
    <property type="entry name" value="RND SUPERFAMILY EFFLUX PUMP PERMEASE COMPONENT"/>
    <property type="match status" value="1"/>
</dbReference>
<dbReference type="PRINTS" id="PR00702">
    <property type="entry name" value="ACRIFLAVINRP"/>
</dbReference>
<feature type="transmembrane region" description="Helical" evidence="1">
    <location>
        <begin position="963"/>
        <end position="982"/>
    </location>
</feature>
<feature type="transmembrane region" description="Helical" evidence="1">
    <location>
        <begin position="365"/>
        <end position="384"/>
    </location>
</feature>
<dbReference type="SUPFAM" id="SSF82714">
    <property type="entry name" value="Multidrug efflux transporter AcrB TolC docking domain, DN and DC subdomains"/>
    <property type="match status" value="2"/>
</dbReference>
<dbReference type="GO" id="GO:0042910">
    <property type="term" value="F:xenobiotic transmembrane transporter activity"/>
    <property type="evidence" value="ECO:0007669"/>
    <property type="project" value="TreeGrafter"/>
</dbReference>
<keyword evidence="1" id="KW-1133">Transmembrane helix</keyword>
<feature type="transmembrane region" description="Helical" evidence="1">
    <location>
        <begin position="21"/>
        <end position="42"/>
    </location>
</feature>
<feature type="transmembrane region" description="Helical" evidence="1">
    <location>
        <begin position="866"/>
        <end position="884"/>
    </location>
</feature>
<keyword evidence="1" id="KW-0472">Membrane</keyword>
<dbReference type="Gene3D" id="3.30.2090.10">
    <property type="entry name" value="Multidrug efflux transporter AcrB TolC docking domain, DN and DC subdomains"/>
    <property type="match status" value="2"/>
</dbReference>
<evidence type="ECO:0000256" key="1">
    <source>
        <dbReference type="SAM" id="Phobius"/>
    </source>
</evidence>
<dbReference type="Pfam" id="PF00873">
    <property type="entry name" value="ACR_tran"/>
    <property type="match status" value="1"/>
</dbReference>
<organism evidence="2 3">
    <name type="scientific">Alteromonas stellipolaris</name>
    <dbReference type="NCBI Taxonomy" id="233316"/>
    <lineage>
        <taxon>Bacteria</taxon>
        <taxon>Pseudomonadati</taxon>
        <taxon>Pseudomonadota</taxon>
        <taxon>Gammaproteobacteria</taxon>
        <taxon>Alteromonadales</taxon>
        <taxon>Alteromonadaceae</taxon>
        <taxon>Alteromonas/Salinimonas group</taxon>
        <taxon>Alteromonas</taxon>
    </lineage>
</organism>
<dbReference type="RefSeq" id="WP_057794657.1">
    <property type="nucleotide sequence ID" value="NZ_CAXIBE010000024.1"/>
</dbReference>
<dbReference type="GO" id="GO:0005886">
    <property type="term" value="C:plasma membrane"/>
    <property type="evidence" value="ECO:0007669"/>
    <property type="project" value="TreeGrafter"/>
</dbReference>
<gene>
    <name evidence="2" type="ORF">Q4527_08665</name>
</gene>
<name>A0AAW7Z4Q1_9ALTE</name>
<keyword evidence="1" id="KW-0812">Transmembrane</keyword>
<sequence length="1048" mass="114368">MMAFQSNNNHTGLIAYFAKNPVAANLLMTFIVLIGLLSYLTVKQQLFPSQSPDSIRVSATLPGASAKEVEELFIIKVEATLKGIPEIENVISNASRGQGRLTLRLANKSNQSRALEQVKTQVASIETFPISMSPPLVTLDNAAKNVMEISLVGDIAPSQLKLAGQKIKDELLLLDQVSLVELLAPKDEIAIEISPDKLRAFNLTIHDVSASISNHSLTQSAGMITSDQGNIAIRADKQALSMEDFASIPVKYGNDSGKVLLGEIAHIARNYVDGESYLTFSGRNAVSLIVNATEEQSIVDVASSVKQYIIQKNLTLPPGMMLETLVDYTYYLDARLQMMISNLLQGACLIALLLTIFLRFRLAMWVMAGLPICFFGAVMLMPLFGLSINIISLFAFIMVLGIVVDDAIVTAESVYTEVEAKGSRIDNVIAGVKKVATPATFGVITTMAVFFPFVFSSGPDSATFFTIAMVAILCLVFSLVESKLILPAHLSTLTLGTQNQSRWRARFNGYLNHFIKGPYQALLQKCIHNAWLTLTAFIAVFVVTLSLVTSNRVQFVANPSVPHDFPMISIQMTNDSSVERTIETLKKVERVVRGVDAQTQQEFGKKMVRDILALSDGRTASRLIIPLVNDDSRPYDTFELSRRWREAIPTLPGVKAISIKDDLNGSDSGGDFGYRLYGADIAQLRTAASTLVNELREQNGLVDINSSVDMASKEIQLSLKPVAYDMGLTLKDVATQVGFGFYGSEAQRVMNGNEEVRVLVRYPSNIRREVASLQYARVTSPSGQEVMLGDIAALSLVPGASTIRREEGVRNVYVWGSVDASVVSPHHAVTVIKSAILPMIMQKFPGVSTELGGDIQEQNSQMSEQLLFLCIGVIGIYIMLAVPLKSYVQPLLVLIAIPLSYTGAVLGHYLFSIPLSTMSVFGLVAAAGVVINDSLVMIDYINNAKARGIAGVQAIMEAGRVRFRPILITSLTTFAGVLPLMFETSLQAKLIVPMAVSLGWSVLFATLISLLLLPALFVIYTRGIQLQLINRSQLSKFRLKKTTQKPQQ</sequence>
<reference evidence="2" key="1">
    <citation type="submission" date="2023-07" db="EMBL/GenBank/DDBJ databases">
        <title>Genome content predicts the carbon catabolic preferences of heterotrophic bacteria.</title>
        <authorList>
            <person name="Gralka M."/>
        </authorList>
    </citation>
    <scope>NUCLEOTIDE SEQUENCE</scope>
    <source>
        <strain evidence="2">F2M12</strain>
    </source>
</reference>
<evidence type="ECO:0000313" key="3">
    <source>
        <dbReference type="Proteomes" id="UP001170717"/>
    </source>
</evidence>
<dbReference type="SUPFAM" id="SSF82693">
    <property type="entry name" value="Multidrug efflux transporter AcrB pore domain, PN1, PN2, PC1 and PC2 subdomains"/>
    <property type="match status" value="1"/>
</dbReference>
<dbReference type="Gene3D" id="3.30.70.1430">
    <property type="entry name" value="Multidrug efflux transporter AcrB pore domain"/>
    <property type="match status" value="2"/>
</dbReference>
<evidence type="ECO:0000313" key="2">
    <source>
        <dbReference type="EMBL" id="MDO6577463.1"/>
    </source>
</evidence>
<protein>
    <submittedName>
        <fullName evidence="2">Efflux RND transporter permease subunit</fullName>
    </submittedName>
</protein>
<dbReference type="Gene3D" id="3.30.70.1440">
    <property type="entry name" value="Multidrug efflux transporter AcrB pore domain"/>
    <property type="match status" value="1"/>
</dbReference>
<feature type="transmembrane region" description="Helical" evidence="1">
    <location>
        <begin position="1002"/>
        <end position="1021"/>
    </location>
</feature>
<feature type="transmembrane region" description="Helical" evidence="1">
    <location>
        <begin position="339"/>
        <end position="358"/>
    </location>
</feature>
<feature type="transmembrane region" description="Helical" evidence="1">
    <location>
        <begin position="530"/>
        <end position="548"/>
    </location>
</feature>
<dbReference type="Gene3D" id="3.30.70.1320">
    <property type="entry name" value="Multidrug efflux transporter AcrB pore domain like"/>
    <property type="match status" value="1"/>
</dbReference>
<comment type="caution">
    <text evidence="2">The sequence shown here is derived from an EMBL/GenBank/DDBJ whole genome shotgun (WGS) entry which is preliminary data.</text>
</comment>
<dbReference type="Proteomes" id="UP001170717">
    <property type="component" value="Unassembled WGS sequence"/>
</dbReference>
<proteinExistence type="predicted"/>
<dbReference type="EMBL" id="JAUOQI010000005">
    <property type="protein sequence ID" value="MDO6577463.1"/>
    <property type="molecule type" value="Genomic_DNA"/>
</dbReference>
<dbReference type="Gene3D" id="1.20.1640.10">
    <property type="entry name" value="Multidrug efflux transporter AcrB transmembrane domain"/>
    <property type="match status" value="2"/>
</dbReference>
<dbReference type="InterPro" id="IPR001036">
    <property type="entry name" value="Acrflvin-R"/>
</dbReference>